<dbReference type="GO" id="GO:0005524">
    <property type="term" value="F:ATP binding"/>
    <property type="evidence" value="ECO:0007669"/>
    <property type="project" value="UniProtKB-UniRule"/>
</dbReference>
<dbReference type="Proteomes" id="UP000015103">
    <property type="component" value="Unassembled WGS sequence"/>
</dbReference>
<dbReference type="InterPro" id="IPR036116">
    <property type="entry name" value="FN3_sf"/>
</dbReference>
<comment type="similarity">
    <text evidence="15">Belongs to the protein kinase superfamily. Tyr protein kinase family. Insulin receptor subfamily.</text>
</comment>
<evidence type="ECO:0000256" key="10">
    <source>
        <dbReference type="ARBA" id="ARBA00023136"/>
    </source>
</evidence>
<evidence type="ECO:0000256" key="5">
    <source>
        <dbReference type="ARBA" id="ARBA00022737"/>
    </source>
</evidence>
<dbReference type="InterPro" id="IPR020635">
    <property type="entry name" value="Tyr_kinase_cat_dom"/>
</dbReference>
<dbReference type="InterPro" id="IPR000033">
    <property type="entry name" value="LDLR_classB_rpt"/>
</dbReference>
<dbReference type="PANTHER" id="PTHR24416">
    <property type="entry name" value="TYROSINE-PROTEIN KINASE RECEPTOR"/>
    <property type="match status" value="1"/>
</dbReference>
<keyword evidence="7" id="KW-0418">Kinase</keyword>
<dbReference type="InterPro" id="IPR011042">
    <property type="entry name" value="6-blade_b-propeller_TolB-like"/>
</dbReference>
<dbReference type="CDD" id="cd05044">
    <property type="entry name" value="PTKc_c-ros"/>
    <property type="match status" value="1"/>
</dbReference>
<dbReference type="Pfam" id="PF07714">
    <property type="entry name" value="PK_Tyr_Ser-Thr"/>
    <property type="match status" value="1"/>
</dbReference>
<dbReference type="GO" id="GO:0004714">
    <property type="term" value="F:transmembrane receptor protein tyrosine kinase activity"/>
    <property type="evidence" value="ECO:0007669"/>
    <property type="project" value="UniProtKB-EC"/>
</dbReference>
<dbReference type="InterPro" id="IPR000719">
    <property type="entry name" value="Prot_kinase_dom"/>
</dbReference>
<keyword evidence="2 15" id="KW-0597">Phosphoprotein</keyword>
<dbReference type="CDD" id="cd00063">
    <property type="entry name" value="FN3"/>
    <property type="match status" value="6"/>
</dbReference>
<evidence type="ECO:0000256" key="16">
    <source>
        <dbReference type="SAM" id="MobiDB-lite"/>
    </source>
</evidence>
<feature type="transmembrane region" description="Helical" evidence="17">
    <location>
        <begin position="1773"/>
        <end position="1795"/>
    </location>
</feature>
<evidence type="ECO:0000256" key="2">
    <source>
        <dbReference type="ARBA" id="ARBA00022553"/>
    </source>
</evidence>
<feature type="region of interest" description="Disordered" evidence="16">
    <location>
        <begin position="2189"/>
        <end position="2224"/>
    </location>
</feature>
<dbReference type="EnsemblMetazoa" id="RPRC001241-RA">
    <property type="protein sequence ID" value="RPRC001241-PA"/>
    <property type="gene ID" value="RPRC001241"/>
</dbReference>
<dbReference type="eggNOG" id="KOG1095">
    <property type="taxonomic scope" value="Eukaryota"/>
</dbReference>
<keyword evidence="9 17" id="KW-1133">Transmembrane helix</keyword>
<dbReference type="SMART" id="SM00135">
    <property type="entry name" value="LY"/>
    <property type="match status" value="6"/>
</dbReference>
<evidence type="ECO:0000256" key="3">
    <source>
        <dbReference type="ARBA" id="ARBA00022679"/>
    </source>
</evidence>
<dbReference type="InterPro" id="IPR003961">
    <property type="entry name" value="FN3_dom"/>
</dbReference>
<dbReference type="OMA" id="RDYWHLQ"/>
<dbReference type="STRING" id="13249.T1HB35"/>
<dbReference type="PROSITE" id="PS00239">
    <property type="entry name" value="RECEPTOR_TYR_KIN_II"/>
    <property type="match status" value="1"/>
</dbReference>
<dbReference type="HOGENOM" id="CLU_000798_0_0_1"/>
<dbReference type="InterPro" id="IPR008266">
    <property type="entry name" value="Tyr_kinase_AS"/>
</dbReference>
<dbReference type="PRINTS" id="PR00109">
    <property type="entry name" value="TYRKINASE"/>
</dbReference>
<dbReference type="SMART" id="SM00060">
    <property type="entry name" value="FN3"/>
    <property type="match status" value="8"/>
</dbReference>
<dbReference type="Gene3D" id="2.60.40.10">
    <property type="entry name" value="Immunoglobulins"/>
    <property type="match status" value="7"/>
</dbReference>
<dbReference type="PROSITE" id="PS00109">
    <property type="entry name" value="PROTEIN_KINASE_TYR"/>
    <property type="match status" value="1"/>
</dbReference>
<keyword evidence="8" id="KW-0067">ATP-binding</keyword>
<evidence type="ECO:0000256" key="12">
    <source>
        <dbReference type="ARBA" id="ARBA00023170"/>
    </source>
</evidence>
<protein>
    <recommendedName>
        <fullName evidence="15">Tyrosine-protein kinase receptor</fullName>
        <ecNumber evidence="15">2.7.10.1</ecNumber>
    </recommendedName>
</protein>
<evidence type="ECO:0000256" key="14">
    <source>
        <dbReference type="ARBA" id="ARBA00051243"/>
    </source>
</evidence>
<dbReference type="GO" id="GO:0005886">
    <property type="term" value="C:plasma membrane"/>
    <property type="evidence" value="ECO:0007669"/>
    <property type="project" value="TreeGrafter"/>
</dbReference>
<evidence type="ECO:0000313" key="19">
    <source>
        <dbReference type="Proteomes" id="UP000015103"/>
    </source>
</evidence>
<dbReference type="FunCoup" id="T1HB35">
    <property type="interactions" value="52"/>
</dbReference>
<evidence type="ECO:0000256" key="13">
    <source>
        <dbReference type="ARBA" id="ARBA00023180"/>
    </source>
</evidence>
<name>T1HB35_RHOPR</name>
<dbReference type="PANTHER" id="PTHR24416:SF527">
    <property type="entry name" value="PROTO-ONCOGENE TYROSINE-PROTEIN KINASE ROS"/>
    <property type="match status" value="1"/>
</dbReference>
<dbReference type="PROSITE" id="PS50853">
    <property type="entry name" value="FN3"/>
    <property type="match status" value="6"/>
</dbReference>
<accession>T1HB35</accession>
<evidence type="ECO:0000256" key="9">
    <source>
        <dbReference type="ARBA" id="ARBA00022989"/>
    </source>
</evidence>
<dbReference type="SMART" id="SM00219">
    <property type="entry name" value="TyrKc"/>
    <property type="match status" value="1"/>
</dbReference>
<dbReference type="PROSITE" id="PS50011">
    <property type="entry name" value="PROTEIN_KINASE_DOM"/>
    <property type="match status" value="1"/>
</dbReference>
<dbReference type="InterPro" id="IPR050122">
    <property type="entry name" value="RTK"/>
</dbReference>
<comment type="subcellular location">
    <subcellularLocation>
        <location evidence="1">Membrane</location>
        <topology evidence="1">Single-pass membrane protein</topology>
    </subcellularLocation>
</comment>
<dbReference type="GO" id="GO:0032006">
    <property type="term" value="P:regulation of TOR signaling"/>
    <property type="evidence" value="ECO:0007669"/>
    <property type="project" value="TreeGrafter"/>
</dbReference>
<organism evidence="18 19">
    <name type="scientific">Rhodnius prolixus</name>
    <name type="common">Triatomid bug</name>
    <dbReference type="NCBI Taxonomy" id="13249"/>
    <lineage>
        <taxon>Eukaryota</taxon>
        <taxon>Metazoa</taxon>
        <taxon>Ecdysozoa</taxon>
        <taxon>Arthropoda</taxon>
        <taxon>Hexapoda</taxon>
        <taxon>Insecta</taxon>
        <taxon>Pterygota</taxon>
        <taxon>Neoptera</taxon>
        <taxon>Paraneoptera</taxon>
        <taxon>Hemiptera</taxon>
        <taxon>Heteroptera</taxon>
        <taxon>Panheteroptera</taxon>
        <taxon>Cimicomorpha</taxon>
        <taxon>Reduviidae</taxon>
        <taxon>Triatominae</taxon>
        <taxon>Rhodnius</taxon>
    </lineage>
</organism>
<dbReference type="GO" id="GO:0043235">
    <property type="term" value="C:receptor complex"/>
    <property type="evidence" value="ECO:0007669"/>
    <property type="project" value="TreeGrafter"/>
</dbReference>
<comment type="catalytic activity">
    <reaction evidence="14 15">
        <text>L-tyrosyl-[protein] + ATP = O-phospho-L-tyrosyl-[protein] + ADP + H(+)</text>
        <dbReference type="Rhea" id="RHEA:10596"/>
        <dbReference type="Rhea" id="RHEA-COMP:10136"/>
        <dbReference type="Rhea" id="RHEA-COMP:20101"/>
        <dbReference type="ChEBI" id="CHEBI:15378"/>
        <dbReference type="ChEBI" id="CHEBI:30616"/>
        <dbReference type="ChEBI" id="CHEBI:46858"/>
        <dbReference type="ChEBI" id="CHEBI:61978"/>
        <dbReference type="ChEBI" id="CHEBI:456216"/>
        <dbReference type="EC" id="2.7.10.1"/>
    </reaction>
</comment>
<keyword evidence="3" id="KW-0808">Transferase</keyword>
<dbReference type="InterPro" id="IPR013783">
    <property type="entry name" value="Ig-like_fold"/>
</dbReference>
<sequence>MCLAGCALWERALEASCQSVCNGTQELLPPKELYCVMGCNDAIDRYLQNLKDSLGQPSAPALVADSLTPASVMLEWERANYHNLTAVVQWSYEAPLTSWQYARNQSWIHHNQVFVSGLRPYTNYRFRVVLLAQETELVASESSLVIGTLPSGLPSSPPSLVRATAPDPTRVSVSWLPGPFPNGPILSYVVSIDEQPNGYKAHKDIPVSENKEFYMFQSLGPSRNYSVSVAMRNAVGLGPAASTTVSTPPQSQRVALHIRKELLFVSDSLGRVVVTSSKNRPERRVLLSHVTHHDLMPHSLSVDWLNDQLYILGQVGQRWQVARCELDGTGMLVALAGLLDKPLHIEIDPYNGYLFWVIQGIQRGGLYRLDLADISNGIKHEVTPDLILSDADLGAFTVDHTNFRILVSNHLRNTVLSVSLDGKEVSDFRANTQRPQFEKVLSMTMANGLFSWTNGEIILTEEYHRGHDSYFHNLAFPSFDNPGYVSIGVDLPSAQPVPLPVNPPTGLQAIVSSNHARATWNIPHLLGGQGKGAWQNWSYQLSIEERGKETGAVLLKDINSTWVRVADLQADLEYTLKVAAFTSAGVGPWSAEFKGKTLKSSSSFGDTTLTNSSGGTTFVWSARQGLLLSDPTGETLTNLIPAQQLQDSRGLYHITDITWYKDLLYLVTNSTSVLWYNMTSKERGKLREVDTVGSIAVDWVGKKLYWSNPKQQLITRGNLNGSEQEPLSILTVAKELNIDAVEAFIYWSTGHAVECARLNGKQRHTYYPAELFSGKQVMGLTLDMITRDVFWIVRNYEGSTLFKADMAEGRFVENEVVPIKIALIQYPDIQGPLCYFDEHLLWLRDDRNAVIADLTGSNTAQLTSLSLTGLHVVTVIDDSLHTLPGISDEANVNAIPEPVDVDSLKIVGNFSNFNISWHPVENVNCGEVFYELKIGHSRKKEIQIETTYPSWLYPLDEVPPPYTSLMITVRALTYWGNSPHVRTNLHSPEGVPSPPSYPRAYVIFNTSPVDNRQVRACTSMGCGIPSHAVIARTDRQAPIPRLLMATNDTLSLADIDRRDNVTLSHSAVGAITDITYSSHFGKVYWIDDNNHIVYARTDTRSKVKVLSLNGTGLSVAMDWVGNALYWSERDERSGNSDLKKLDLTQWERGVTQIKLLFSKINASIRSLQVDPFNSHIYWHESRTNNVSNLWIGTLDGLEMKQYFKAAEEKRKVGRSDCSCPEEPLVSSTFTLDLLTRQLIWIDLSTNKLIAADKEGCQCTTIVDSLFQPQTGLPASSITSDQEFIYWSNERESRLYNVAKREINDSRGTPVDVRFEYIPGIRRITAFGKHLQPYPDLKCLIPPQPANPLHLVARTSDSITLGISEPTKNINNNCWNVSLPSSLYTVYYGVLNSVNNDSDCIANVSLCTTLESFKKDITVENLKPFTEYIFMVTEKNYYSDLSGVIAELSEPVIYQTAAGAPSPPEHISAIVLSPNTVEVSWEPPRLLNSETVWYEVVWTSESLVDGARHRGEQVVTSPQESILAGNMTGEGDGDSIIVSSRLYRLTPGVSYLVRVRAYSQSTDVYSESSGVVVKTFPEPNNLTLINVTAYTLQLSWDRNPDIPYICHEVEYIDGSTGESNLIQSNSSDNTEEVYMLDELKPKTVYTFRDRPSRPGIPVIRHLSGDVFQVTWDPSRENGSPIEIYCLEGINLSPKIDRDKRGTNGTNLSATEDSWTLYYNGTDNYWIISDLNYHERYKFRVRSKNDYGWSDYSEASGSFNLTKAAMLAVKSEFTIIIWVLTPAAIILTAFIFLCVLYRNEKVKKCGSGNSTGGGGMLVDGTKGPDVELASLRQIPRWSAHVQSTNILYSAGELAPIDLLPHLARDQITLTKFLGSGAFGEVFEGLARSLPGAEDPQIKVAVKTLRKGANENEKAEFLKEAQLMSNFKHAHILQLLGVCLDNDPNFIIMELMEGGDLLSYLRASRPIGKAEIRLTLLDLVAMCVDVARGCCYLEEMHFVHRDLAARNCLVSSRDPAVRVVKIGDFGLARDIYKNDYYRKEGEGLLPVRWMAPESLVYGVFTCQSDVWAFGVLLWEIMSLGQQPYPARNNVEVLHYVRNGGRLGQPPNSSTNMYQLMMKCWSFNPEERPTFRYCLDVLDDILSHTDDVALQGTFISDGRQSIRSDNQNEEVTTVPEQSIPKYLELLYDQDDSSGYEIPRSLEPSSLDTTTTTTNTHKHNEDEEDRSSLEKLLPVTIDYTNLNGTNNLNDCINNTALQNGTLTDSLRR</sequence>
<evidence type="ECO:0000256" key="17">
    <source>
        <dbReference type="SAM" id="Phobius"/>
    </source>
</evidence>
<evidence type="ECO:0000256" key="11">
    <source>
        <dbReference type="ARBA" id="ARBA00023137"/>
    </source>
</evidence>
<keyword evidence="5" id="KW-0677">Repeat</keyword>
<dbReference type="Pfam" id="PF00041">
    <property type="entry name" value="fn3"/>
    <property type="match status" value="5"/>
</dbReference>
<dbReference type="FunFam" id="1.10.510.10:FF:000341">
    <property type="entry name" value="Tyrosine-protein kinase receptor"/>
    <property type="match status" value="1"/>
</dbReference>
<keyword evidence="4 15" id="KW-0812">Transmembrane</keyword>
<dbReference type="VEuPathDB" id="VectorBase:RPRC001241"/>
<evidence type="ECO:0000256" key="4">
    <source>
        <dbReference type="ARBA" id="ARBA00022692"/>
    </source>
</evidence>
<evidence type="ECO:0000256" key="7">
    <source>
        <dbReference type="ARBA" id="ARBA00022777"/>
    </source>
</evidence>
<dbReference type="SUPFAM" id="SSF56112">
    <property type="entry name" value="Protein kinase-like (PK-like)"/>
    <property type="match status" value="1"/>
</dbReference>
<dbReference type="InterPro" id="IPR017441">
    <property type="entry name" value="Protein_kinase_ATP_BS"/>
</dbReference>
<evidence type="ECO:0000256" key="6">
    <source>
        <dbReference type="ARBA" id="ARBA00022741"/>
    </source>
</evidence>
<keyword evidence="11" id="KW-0829">Tyrosine-protein kinase</keyword>
<dbReference type="InParanoid" id="T1HB35"/>
<evidence type="ECO:0000313" key="18">
    <source>
        <dbReference type="EnsemblMetazoa" id="RPRC001241-PA"/>
    </source>
</evidence>
<dbReference type="InterPro" id="IPR002011">
    <property type="entry name" value="Tyr_kinase_rcpt_2_CS"/>
</dbReference>
<dbReference type="Gene3D" id="3.30.200.20">
    <property type="entry name" value="Phosphorylase Kinase, domain 1"/>
    <property type="match status" value="1"/>
</dbReference>
<dbReference type="GO" id="GO:0007169">
    <property type="term" value="P:cell surface receptor protein tyrosine kinase signaling pathway"/>
    <property type="evidence" value="ECO:0007669"/>
    <property type="project" value="InterPro"/>
</dbReference>
<dbReference type="EMBL" id="ACPB03012814">
    <property type="status" value="NOT_ANNOTATED_CDS"/>
    <property type="molecule type" value="Genomic_DNA"/>
</dbReference>
<keyword evidence="19" id="KW-1185">Reference proteome</keyword>
<keyword evidence="13" id="KW-0325">Glycoprotein</keyword>
<evidence type="ECO:0000256" key="8">
    <source>
        <dbReference type="ARBA" id="ARBA00022840"/>
    </source>
</evidence>
<dbReference type="PROSITE" id="PS00107">
    <property type="entry name" value="PROTEIN_KINASE_ATP"/>
    <property type="match status" value="1"/>
</dbReference>
<keyword evidence="10 17" id="KW-0472">Membrane</keyword>
<dbReference type="SUPFAM" id="SSF49265">
    <property type="entry name" value="Fibronectin type III"/>
    <property type="match status" value="5"/>
</dbReference>
<dbReference type="EMBL" id="ACPB03012813">
    <property type="status" value="NOT_ANNOTATED_CDS"/>
    <property type="molecule type" value="Genomic_DNA"/>
</dbReference>
<keyword evidence="12 15" id="KW-0675">Receptor</keyword>
<dbReference type="Gene3D" id="2.120.10.30">
    <property type="entry name" value="TolB, C-terminal domain"/>
    <property type="match status" value="3"/>
</dbReference>
<keyword evidence="6" id="KW-0547">Nucleotide-binding</keyword>
<proteinExistence type="inferred from homology"/>
<evidence type="ECO:0000256" key="15">
    <source>
        <dbReference type="RuleBase" id="RU000312"/>
    </source>
</evidence>
<dbReference type="InterPro" id="IPR011009">
    <property type="entry name" value="Kinase-like_dom_sf"/>
</dbReference>
<dbReference type="InterPro" id="IPR001245">
    <property type="entry name" value="Ser-Thr/Tyr_kinase_cat_dom"/>
</dbReference>
<dbReference type="Gene3D" id="1.10.510.10">
    <property type="entry name" value="Transferase(Phosphotransferase) domain 1"/>
    <property type="match status" value="1"/>
</dbReference>
<reference evidence="18" key="1">
    <citation type="submission" date="2015-05" db="UniProtKB">
        <authorList>
            <consortium name="EnsemblMetazoa"/>
        </authorList>
    </citation>
    <scope>IDENTIFICATION</scope>
</reference>
<dbReference type="SUPFAM" id="SSF63825">
    <property type="entry name" value="YWTD domain"/>
    <property type="match status" value="3"/>
</dbReference>
<dbReference type="EC" id="2.7.10.1" evidence="15"/>
<feature type="compositionally biased region" description="Basic and acidic residues" evidence="16">
    <location>
        <begin position="2213"/>
        <end position="2224"/>
    </location>
</feature>
<evidence type="ECO:0000256" key="1">
    <source>
        <dbReference type="ARBA" id="ARBA00004167"/>
    </source>
</evidence>